<feature type="repeat" description="PPR" evidence="3">
    <location>
        <begin position="344"/>
        <end position="378"/>
    </location>
</feature>
<name>I1HYQ9_BRADI</name>
<dbReference type="PANTHER" id="PTHR24015">
    <property type="entry name" value="OS07G0578800 PROTEIN-RELATED"/>
    <property type="match status" value="1"/>
</dbReference>
<dbReference type="FunFam" id="1.25.40.10:FF:000073">
    <property type="entry name" value="Pentatricopeptide repeat-containing protein chloroplastic"/>
    <property type="match status" value="1"/>
</dbReference>
<evidence type="ECO:0000313" key="4">
    <source>
        <dbReference type="EMBL" id="KQJ94025.1"/>
    </source>
</evidence>
<keyword evidence="6" id="KW-1185">Reference proteome</keyword>
<evidence type="ECO:0000256" key="3">
    <source>
        <dbReference type="PROSITE-ProRule" id="PRU00708"/>
    </source>
</evidence>
<dbReference type="Gramene" id="KQJ94025">
    <property type="protein sequence ID" value="KQJ94025"/>
    <property type="gene ID" value="BRADI_3g08050v3"/>
</dbReference>
<reference evidence="5" key="3">
    <citation type="submission" date="2018-08" db="UniProtKB">
        <authorList>
            <consortium name="EnsemblPlants"/>
        </authorList>
    </citation>
    <scope>IDENTIFICATION</scope>
    <source>
        <strain evidence="5">cv. Bd21</strain>
    </source>
</reference>
<dbReference type="GO" id="GO:0009451">
    <property type="term" value="P:RNA modification"/>
    <property type="evidence" value="ECO:0000318"/>
    <property type="project" value="GO_Central"/>
</dbReference>
<dbReference type="InterPro" id="IPR046848">
    <property type="entry name" value="E_motif"/>
</dbReference>
<evidence type="ECO:0000256" key="1">
    <source>
        <dbReference type="ARBA" id="ARBA00022737"/>
    </source>
</evidence>
<reference evidence="4 5" key="1">
    <citation type="journal article" date="2010" name="Nature">
        <title>Genome sequencing and analysis of the model grass Brachypodium distachyon.</title>
        <authorList>
            <consortium name="International Brachypodium Initiative"/>
        </authorList>
    </citation>
    <scope>NUCLEOTIDE SEQUENCE [LARGE SCALE GENOMIC DNA]</scope>
    <source>
        <strain evidence="4">Bd21</strain>
        <strain evidence="5">cv. Bd21</strain>
    </source>
</reference>
<dbReference type="OMA" id="YSKCGCW"/>
<dbReference type="eggNOG" id="KOG4197">
    <property type="taxonomic scope" value="Eukaryota"/>
</dbReference>
<dbReference type="OrthoDB" id="185373at2759"/>
<dbReference type="HOGENOM" id="CLU_002706_0_1_1"/>
<dbReference type="EMBL" id="CM000882">
    <property type="protein sequence ID" value="PNT66168.1"/>
    <property type="molecule type" value="Genomic_DNA"/>
</dbReference>
<reference evidence="4" key="2">
    <citation type="submission" date="2017-06" db="EMBL/GenBank/DDBJ databases">
        <title>WGS assembly of Brachypodium distachyon.</title>
        <authorList>
            <consortium name="The International Brachypodium Initiative"/>
            <person name="Lucas S."/>
            <person name="Harmon-Smith M."/>
            <person name="Lail K."/>
            <person name="Tice H."/>
            <person name="Grimwood J."/>
            <person name="Bruce D."/>
            <person name="Barry K."/>
            <person name="Shu S."/>
            <person name="Lindquist E."/>
            <person name="Wang M."/>
            <person name="Pitluck S."/>
            <person name="Vogel J.P."/>
            <person name="Garvin D.F."/>
            <person name="Mockler T.C."/>
            <person name="Schmutz J."/>
            <person name="Rokhsar D."/>
            <person name="Bevan M.W."/>
        </authorList>
    </citation>
    <scope>NUCLEOTIDE SEQUENCE</scope>
    <source>
        <strain evidence="4">Bd21</strain>
    </source>
</reference>
<dbReference type="PROSITE" id="PS51375">
    <property type="entry name" value="PPR"/>
    <property type="match status" value="4"/>
</dbReference>
<dbReference type="InterPro" id="IPR011990">
    <property type="entry name" value="TPR-like_helical_dom_sf"/>
</dbReference>
<dbReference type="Pfam" id="PF01535">
    <property type="entry name" value="PPR"/>
    <property type="match status" value="4"/>
</dbReference>
<evidence type="ECO:0000313" key="5">
    <source>
        <dbReference type="EnsemblPlants" id="PNT66168"/>
    </source>
</evidence>
<protein>
    <recommendedName>
        <fullName evidence="7">Pentacotripeptide-repeat region of PRORP domain-containing protein</fullName>
    </recommendedName>
</protein>
<dbReference type="Pfam" id="PF13041">
    <property type="entry name" value="PPR_2"/>
    <property type="match status" value="3"/>
</dbReference>
<dbReference type="InterPro" id="IPR002885">
    <property type="entry name" value="PPR_rpt"/>
</dbReference>
<dbReference type="Gramene" id="PNT66168">
    <property type="protein sequence ID" value="PNT66168"/>
    <property type="gene ID" value="BRADI_3g08050v3"/>
</dbReference>
<keyword evidence="2" id="KW-0809">Transit peptide</keyword>
<sequence>MSGKLSAAAVAPWKRLCKLVSDGRYQEALLAYSRAHASDLRPDAFTFPCLLKSCAALQDASAALQLHGNLVKSGFFSCPYTATALTSAYARLLRLTDARKVFDEMPERTVPCFNALIAGLSQCGKVDEARDVLSLLRKEGILPDSVTVASVLPACGVVEQAKQLHGLVVKTGDSLDRYVVTTLITKYLDYGDLETARRIFELVVHKGVESYNAMASGLSRNNEHFIALDTIREMGLGSSEKPNDTTLLVVLSACTSALASSLGKEAHCYVLKHAIDCNVKIKTALIDMYSKCGYLECAYQVFSNTEERNLVTWNTMISGFLIHDKLANALGLFEQLRLEGFNPDRITWNLMINGLAHHQKFFEVFSFFRKMRLEQVSGVNLETITSMLSACSAMSDIQHGKEIYCHVIRTMQDFEDDVFQTTVIDMFMSCGCDRYAGRVFGKEMRKSNDPALWNAMISGYGKCGKNCLALQTFNEMLKQQVQPNSATFLCALSACSHAGLVQKAMQLYQLMGSTYSVDPTIEHLSVILDLFCRAGKLPEAYDLLLKYANPPASMWYSFLGACRNYCNAELGEIAATKLYDLDPGSTTPWVILSNIYAEQYRWSEVETLRKMMSDRCLIKIPACSELV</sequence>
<feature type="repeat" description="PPR" evidence="3">
    <location>
        <begin position="449"/>
        <end position="483"/>
    </location>
</feature>
<accession>I1HYQ9</accession>
<feature type="repeat" description="PPR" evidence="3">
    <location>
        <begin position="309"/>
        <end position="343"/>
    </location>
</feature>
<dbReference type="Gene3D" id="1.25.40.10">
    <property type="entry name" value="Tetratricopeptide repeat domain"/>
    <property type="match status" value="4"/>
</dbReference>
<evidence type="ECO:0000313" key="6">
    <source>
        <dbReference type="Proteomes" id="UP000008810"/>
    </source>
</evidence>
<dbReference type="FunFam" id="1.25.40.10:FF:000344">
    <property type="entry name" value="Pentatricopeptide repeat-containing protein"/>
    <property type="match status" value="1"/>
</dbReference>
<dbReference type="EnsemblPlants" id="PNT66168">
    <property type="protein sequence ID" value="PNT66168"/>
    <property type="gene ID" value="BRADI_3g08050v3"/>
</dbReference>
<dbReference type="KEGG" id="bdi:104583471"/>
<dbReference type="EnsemblPlants" id="KQJ94025">
    <property type="protein sequence ID" value="KQJ94025"/>
    <property type="gene ID" value="BRADI_3g08050v3"/>
</dbReference>
<dbReference type="EMBL" id="CM000882">
    <property type="protein sequence ID" value="KQJ94025.1"/>
    <property type="molecule type" value="Genomic_DNA"/>
</dbReference>
<organism evidence="5">
    <name type="scientific">Brachypodium distachyon</name>
    <name type="common">Purple false brome</name>
    <name type="synonym">Trachynia distachya</name>
    <dbReference type="NCBI Taxonomy" id="15368"/>
    <lineage>
        <taxon>Eukaryota</taxon>
        <taxon>Viridiplantae</taxon>
        <taxon>Streptophyta</taxon>
        <taxon>Embryophyta</taxon>
        <taxon>Tracheophyta</taxon>
        <taxon>Spermatophyta</taxon>
        <taxon>Magnoliopsida</taxon>
        <taxon>Liliopsida</taxon>
        <taxon>Poales</taxon>
        <taxon>Poaceae</taxon>
        <taxon>BOP clade</taxon>
        <taxon>Pooideae</taxon>
        <taxon>Stipodae</taxon>
        <taxon>Brachypodieae</taxon>
        <taxon>Brachypodium</taxon>
    </lineage>
</organism>
<dbReference type="Pfam" id="PF20431">
    <property type="entry name" value="E_motif"/>
    <property type="match status" value="1"/>
</dbReference>
<dbReference type="InterPro" id="IPR046960">
    <property type="entry name" value="PPR_At4g14850-like_plant"/>
</dbReference>
<proteinExistence type="predicted"/>
<dbReference type="GO" id="GO:0003729">
    <property type="term" value="F:mRNA binding"/>
    <property type="evidence" value="ECO:0007669"/>
    <property type="project" value="UniProtKB-ARBA"/>
</dbReference>
<dbReference type="FunFam" id="1.25.40.10:FF:000090">
    <property type="entry name" value="Pentatricopeptide repeat-containing protein, chloroplastic"/>
    <property type="match status" value="1"/>
</dbReference>
<feature type="repeat" description="PPR" evidence="3">
    <location>
        <begin position="109"/>
        <end position="143"/>
    </location>
</feature>
<dbReference type="NCBIfam" id="TIGR00756">
    <property type="entry name" value="PPR"/>
    <property type="match status" value="4"/>
</dbReference>
<evidence type="ECO:0008006" key="7">
    <source>
        <dbReference type="Google" id="ProtNLM"/>
    </source>
</evidence>
<dbReference type="PANTHER" id="PTHR24015:SF930">
    <property type="entry name" value="PPR CONTAINING PLANT-LIKE PROTEIN"/>
    <property type="match status" value="1"/>
</dbReference>
<keyword evidence="1" id="KW-0677">Repeat</keyword>
<dbReference type="Proteomes" id="UP000008810">
    <property type="component" value="Chromosome 3"/>
</dbReference>
<dbReference type="GO" id="GO:0003723">
    <property type="term" value="F:RNA binding"/>
    <property type="evidence" value="ECO:0000318"/>
    <property type="project" value="GO_Central"/>
</dbReference>
<dbReference type="GeneID" id="104583471"/>
<evidence type="ECO:0000256" key="2">
    <source>
        <dbReference type="ARBA" id="ARBA00022946"/>
    </source>
</evidence>
<gene>
    <name evidence="5" type="primary">LOC104583471</name>
    <name evidence="4" type="ORF">BRADI_3g08050v3</name>
</gene>
<dbReference type="RefSeq" id="XP_010234039.1">
    <property type="nucleotide sequence ID" value="XM_010235737.3"/>
</dbReference>
<dbReference type="AlphaFoldDB" id="I1HYQ9"/>